<dbReference type="GO" id="GO:0016757">
    <property type="term" value="F:glycosyltransferase activity"/>
    <property type="evidence" value="ECO:0007669"/>
    <property type="project" value="UniProtKB-KW"/>
</dbReference>
<keyword evidence="1" id="KW-0328">Glycosyltransferase</keyword>
<dbReference type="InterPro" id="IPR023296">
    <property type="entry name" value="Glyco_hydro_beta-prop_sf"/>
</dbReference>
<dbReference type="PIRSF" id="PIRSF016202">
    <property type="entry name" value="PH1107"/>
    <property type="match status" value="1"/>
</dbReference>
<organism evidence="4 5">
    <name type="scientific">Victivallis lenta</name>
    <dbReference type="NCBI Taxonomy" id="2606640"/>
    <lineage>
        <taxon>Bacteria</taxon>
        <taxon>Pseudomonadati</taxon>
        <taxon>Lentisphaerota</taxon>
        <taxon>Lentisphaeria</taxon>
        <taxon>Victivallales</taxon>
        <taxon>Victivallaceae</taxon>
        <taxon>Victivallis</taxon>
    </lineage>
</organism>
<keyword evidence="5" id="KW-1185">Reference proteome</keyword>
<sequence>MILKLKRYEKNPILLPNGNRWENLNVSNAAAAVYDGKVYLLYRAEGEDMRTPEIKCPVTRLGLAVSENGFDIAERLDIPIFDRNTTDPWCEFGCEDPRISKIGDTYYIVYVTMSRFGYTGDRLAYATTKDFKTFTRHGLLMKQFEQRTSGFLPGKIGGRYFLFHRPMPNMWGSFSSDLVHWEDMSCILETKDGSWYENKLGIGAPPLETPYGWLLFWHGKDNSGKYSLGVMLLDRDDPRKIIKFQEEPILTPELDFERHGFVSNVVYTNGAVRFGDRYFIYYGCCDRCLAVGTLDVEEVAAWCREK</sequence>
<dbReference type="PANTHER" id="PTHR34106:SF5">
    <property type="entry name" value="GLYCOSIDASE"/>
    <property type="match status" value="1"/>
</dbReference>
<keyword evidence="4" id="KW-0326">Glycosidase</keyword>
<reference evidence="4 5" key="1">
    <citation type="submission" date="2019-08" db="EMBL/GenBank/DDBJ databases">
        <title>In-depth cultivation of the pig gut microbiome towards novel bacterial diversity and tailored functional studies.</title>
        <authorList>
            <person name="Wylensek D."/>
            <person name="Hitch T.C.A."/>
            <person name="Clavel T."/>
        </authorList>
    </citation>
    <scope>NUCLEOTIDE SEQUENCE [LARGE SCALE GENOMIC DNA]</scope>
    <source>
        <strain evidence="4 5">BBE-744-WT-12</strain>
    </source>
</reference>
<dbReference type="AlphaFoldDB" id="A0A844G8T9"/>
<dbReference type="Proteomes" id="UP000435649">
    <property type="component" value="Unassembled WGS sequence"/>
</dbReference>
<dbReference type="SUPFAM" id="SSF75005">
    <property type="entry name" value="Arabinanase/levansucrase/invertase"/>
    <property type="match status" value="1"/>
</dbReference>
<dbReference type="GO" id="GO:0016798">
    <property type="term" value="F:hydrolase activity, acting on glycosyl bonds"/>
    <property type="evidence" value="ECO:0007669"/>
    <property type="project" value="UniProtKB-KW"/>
</dbReference>
<evidence type="ECO:0000313" key="4">
    <source>
        <dbReference type="EMBL" id="MST98689.1"/>
    </source>
</evidence>
<dbReference type="PANTHER" id="PTHR34106">
    <property type="entry name" value="GLYCOSIDASE"/>
    <property type="match status" value="1"/>
</dbReference>
<gene>
    <name evidence="4" type="ORF">FYJ85_16745</name>
</gene>
<comment type="caution">
    <text evidence="4">The sequence shown here is derived from an EMBL/GenBank/DDBJ whole genome shotgun (WGS) entry which is preliminary data.</text>
</comment>
<dbReference type="Gene3D" id="2.115.10.20">
    <property type="entry name" value="Glycosyl hydrolase domain, family 43"/>
    <property type="match status" value="1"/>
</dbReference>
<dbReference type="Pfam" id="PF04041">
    <property type="entry name" value="Glyco_hydro_130"/>
    <property type="match status" value="1"/>
</dbReference>
<comment type="similarity">
    <text evidence="3">Belongs to the glycosyl hydrolase 130 family.</text>
</comment>
<proteinExistence type="inferred from homology"/>
<evidence type="ECO:0000256" key="2">
    <source>
        <dbReference type="ARBA" id="ARBA00022679"/>
    </source>
</evidence>
<dbReference type="EMBL" id="VUNS01000022">
    <property type="protein sequence ID" value="MST98689.1"/>
    <property type="molecule type" value="Genomic_DNA"/>
</dbReference>
<dbReference type="CDD" id="cd18614">
    <property type="entry name" value="GH130"/>
    <property type="match status" value="1"/>
</dbReference>
<name>A0A844G8T9_9BACT</name>
<dbReference type="RefSeq" id="WP_154419604.1">
    <property type="nucleotide sequence ID" value="NZ_VUNS01000022.1"/>
</dbReference>
<accession>A0A844G8T9</accession>
<evidence type="ECO:0000256" key="1">
    <source>
        <dbReference type="ARBA" id="ARBA00022676"/>
    </source>
</evidence>
<keyword evidence="2" id="KW-0808">Transferase</keyword>
<protein>
    <submittedName>
        <fullName evidence="4">Glycosidase</fullName>
    </submittedName>
</protein>
<keyword evidence="4" id="KW-0378">Hydrolase</keyword>
<evidence type="ECO:0000313" key="5">
    <source>
        <dbReference type="Proteomes" id="UP000435649"/>
    </source>
</evidence>
<dbReference type="InterPro" id="IPR007184">
    <property type="entry name" value="Mannoside_phosphorylase"/>
</dbReference>
<evidence type="ECO:0000256" key="3">
    <source>
        <dbReference type="ARBA" id="ARBA00024356"/>
    </source>
</evidence>